<sequence>MFVVTAATFALPGRRAAVLRHALVSTVNGDQNLKSDLRLWGKQAMGAEAIDDLAGRRLSPVSSADVVYELLRSLILDGRLEPGLRLKEAEIAQRLGVSRTPLREAFTRLLSHRLLERTSSGVIVADVKSCLDGIRAIRIALEGYATRLAVPNLNQEDFEFLEASIKLAQSLPEEAHTERVRNNTAFHGRIYNACGVSELQNAIDNYAGFFISEANLAALSREQSREAIEDHVKLLAAFRARNADEAEKIMRAHVIRGFNQPKGSK</sequence>
<dbReference type="Gene3D" id="1.20.120.530">
    <property type="entry name" value="GntR ligand-binding domain-like"/>
    <property type="match status" value="1"/>
</dbReference>
<dbReference type="SUPFAM" id="SSF48008">
    <property type="entry name" value="GntR ligand-binding domain-like"/>
    <property type="match status" value="1"/>
</dbReference>
<accession>A0A1G5JYB6</accession>
<dbReference type="SMART" id="SM00895">
    <property type="entry name" value="FCD"/>
    <property type="match status" value="1"/>
</dbReference>
<dbReference type="PROSITE" id="PS50949">
    <property type="entry name" value="HTH_GNTR"/>
    <property type="match status" value="1"/>
</dbReference>
<evidence type="ECO:0000313" key="6">
    <source>
        <dbReference type="Proteomes" id="UP000199569"/>
    </source>
</evidence>
<reference evidence="5 6" key="1">
    <citation type="submission" date="2016-10" db="EMBL/GenBank/DDBJ databases">
        <authorList>
            <person name="de Groot N.N."/>
        </authorList>
    </citation>
    <scope>NUCLEOTIDE SEQUENCE [LARGE SCALE GENOMIC DNA]</scope>
    <source>
        <strain evidence="5 6">CGMCC 1.7666</strain>
    </source>
</reference>
<organism evidence="5 6">
    <name type="scientific">Microvirga guangxiensis</name>
    <dbReference type="NCBI Taxonomy" id="549386"/>
    <lineage>
        <taxon>Bacteria</taxon>
        <taxon>Pseudomonadati</taxon>
        <taxon>Pseudomonadota</taxon>
        <taxon>Alphaproteobacteria</taxon>
        <taxon>Hyphomicrobiales</taxon>
        <taxon>Methylobacteriaceae</taxon>
        <taxon>Microvirga</taxon>
    </lineage>
</organism>
<dbReference type="SUPFAM" id="SSF46785">
    <property type="entry name" value="Winged helix' DNA-binding domain"/>
    <property type="match status" value="1"/>
</dbReference>
<evidence type="ECO:0000256" key="1">
    <source>
        <dbReference type="ARBA" id="ARBA00023015"/>
    </source>
</evidence>
<dbReference type="CDD" id="cd07377">
    <property type="entry name" value="WHTH_GntR"/>
    <property type="match status" value="1"/>
</dbReference>
<dbReference type="AlphaFoldDB" id="A0A1G5JYB6"/>
<dbReference type="RefSeq" id="WP_091135806.1">
    <property type="nucleotide sequence ID" value="NZ_FMVJ01000008.1"/>
</dbReference>
<dbReference type="OrthoDB" id="9788098at2"/>
<keyword evidence="3" id="KW-0804">Transcription</keyword>
<dbReference type="EMBL" id="FMVJ01000008">
    <property type="protein sequence ID" value="SCY93316.1"/>
    <property type="molecule type" value="Genomic_DNA"/>
</dbReference>
<dbReference type="Pfam" id="PF07729">
    <property type="entry name" value="FCD"/>
    <property type="match status" value="1"/>
</dbReference>
<keyword evidence="1" id="KW-0805">Transcription regulation</keyword>
<dbReference type="GO" id="GO:0003677">
    <property type="term" value="F:DNA binding"/>
    <property type="evidence" value="ECO:0007669"/>
    <property type="project" value="UniProtKB-KW"/>
</dbReference>
<evidence type="ECO:0000256" key="3">
    <source>
        <dbReference type="ARBA" id="ARBA00023163"/>
    </source>
</evidence>
<gene>
    <name evidence="5" type="ORF">SAMN02927923_02911</name>
</gene>
<dbReference type="Proteomes" id="UP000199569">
    <property type="component" value="Unassembled WGS sequence"/>
</dbReference>
<evidence type="ECO:0000313" key="5">
    <source>
        <dbReference type="EMBL" id="SCY93316.1"/>
    </source>
</evidence>
<name>A0A1G5JYB6_9HYPH</name>
<keyword evidence="6" id="KW-1185">Reference proteome</keyword>
<dbReference type="InterPro" id="IPR011711">
    <property type="entry name" value="GntR_C"/>
</dbReference>
<dbReference type="InterPro" id="IPR008920">
    <property type="entry name" value="TF_FadR/GntR_C"/>
</dbReference>
<dbReference type="InterPro" id="IPR000524">
    <property type="entry name" value="Tscrpt_reg_HTH_GntR"/>
</dbReference>
<evidence type="ECO:0000259" key="4">
    <source>
        <dbReference type="PROSITE" id="PS50949"/>
    </source>
</evidence>
<evidence type="ECO:0000256" key="2">
    <source>
        <dbReference type="ARBA" id="ARBA00023125"/>
    </source>
</evidence>
<dbReference type="SMART" id="SM00345">
    <property type="entry name" value="HTH_GNTR"/>
    <property type="match status" value="1"/>
</dbReference>
<proteinExistence type="predicted"/>
<dbReference type="GO" id="GO:0003700">
    <property type="term" value="F:DNA-binding transcription factor activity"/>
    <property type="evidence" value="ECO:0007669"/>
    <property type="project" value="InterPro"/>
</dbReference>
<dbReference type="InterPro" id="IPR036390">
    <property type="entry name" value="WH_DNA-bd_sf"/>
</dbReference>
<dbReference type="PANTHER" id="PTHR43537">
    <property type="entry name" value="TRANSCRIPTIONAL REGULATOR, GNTR FAMILY"/>
    <property type="match status" value="1"/>
</dbReference>
<dbReference type="Pfam" id="PF00392">
    <property type="entry name" value="GntR"/>
    <property type="match status" value="1"/>
</dbReference>
<dbReference type="InterPro" id="IPR036388">
    <property type="entry name" value="WH-like_DNA-bd_sf"/>
</dbReference>
<protein>
    <submittedName>
        <fullName evidence="5">DNA-binding transcriptional regulator, GntR family</fullName>
    </submittedName>
</protein>
<keyword evidence="2 5" id="KW-0238">DNA-binding</keyword>
<dbReference type="Gene3D" id="1.10.10.10">
    <property type="entry name" value="Winged helix-like DNA-binding domain superfamily/Winged helix DNA-binding domain"/>
    <property type="match status" value="1"/>
</dbReference>
<feature type="domain" description="HTH gntR-type" evidence="4">
    <location>
        <begin position="61"/>
        <end position="127"/>
    </location>
</feature>
<dbReference type="PANTHER" id="PTHR43537:SF39">
    <property type="entry name" value="HTH-TYPE TRANSCRIPTIONAL REGULATOR MCBR"/>
    <property type="match status" value="1"/>
</dbReference>
<dbReference type="STRING" id="549386.SAMN02927923_02911"/>